<protein>
    <submittedName>
        <fullName evidence="8">HAD-IIIA family hydrolase</fullName>
    </submittedName>
</protein>
<dbReference type="GO" id="GO:0016788">
    <property type="term" value="F:hydrolase activity, acting on ester bonds"/>
    <property type="evidence" value="ECO:0007669"/>
    <property type="project" value="InterPro"/>
</dbReference>
<dbReference type="GO" id="GO:0046872">
    <property type="term" value="F:metal ion binding"/>
    <property type="evidence" value="ECO:0007669"/>
    <property type="project" value="UniProtKB-KW"/>
</dbReference>
<dbReference type="EMBL" id="CP054139">
    <property type="protein sequence ID" value="QKJ29600.1"/>
    <property type="molecule type" value="Genomic_DNA"/>
</dbReference>
<dbReference type="KEGG" id="mmab:HQ865_07495"/>
<feature type="binding site" evidence="7">
    <location>
        <position position="22"/>
    </location>
    <ligand>
        <name>substrate</name>
    </ligand>
</feature>
<dbReference type="CDD" id="cd01630">
    <property type="entry name" value="HAD_KDO-like"/>
    <property type="match status" value="1"/>
</dbReference>
<keyword evidence="5 8" id="KW-0378">Hydrolase</keyword>
<dbReference type="SFLD" id="SFLDG01138">
    <property type="entry name" value="C1.6.2:_Deoxy-d-mannose-octulo"/>
    <property type="match status" value="1"/>
</dbReference>
<proteinExistence type="inferred from homology"/>
<dbReference type="FunFam" id="3.40.50.1000:FF:000029">
    <property type="entry name" value="3-deoxy-D-manno-octulosonate 8-phosphate phosphatase KdsC"/>
    <property type="match status" value="1"/>
</dbReference>
<keyword evidence="4 7" id="KW-0479">Metal-binding</keyword>
<dbReference type="PANTHER" id="PTHR21485">
    <property type="entry name" value="HAD SUPERFAMILY MEMBERS CMAS AND KDSC"/>
    <property type="match status" value="1"/>
</dbReference>
<sequence length="176" mass="19243">MRSDKPFLQQLHTITTFVFDVDGVLTDGGVFVSDSGERMRQYNIKDGYALQLAVKCGYRVCAISGAGSESIRIRLNGLGINDVFIGCKDKVATLNDYLSANQIDLQTVMFMGDDIPDLKIMQQVGLPVCPADAVEDIKAISTYISPIAGGKGCVRDVIEKVLKVQGKWLNAEAYSW</sequence>
<dbReference type="SFLD" id="SFLDS00003">
    <property type="entry name" value="Haloacid_Dehalogenase"/>
    <property type="match status" value="1"/>
</dbReference>
<organism evidence="8 9">
    <name type="scientific">Mucilaginibacter mali</name>
    <dbReference type="NCBI Taxonomy" id="2740462"/>
    <lineage>
        <taxon>Bacteria</taxon>
        <taxon>Pseudomonadati</taxon>
        <taxon>Bacteroidota</taxon>
        <taxon>Sphingobacteriia</taxon>
        <taxon>Sphingobacteriales</taxon>
        <taxon>Sphingobacteriaceae</taxon>
        <taxon>Mucilaginibacter</taxon>
    </lineage>
</organism>
<dbReference type="InterPro" id="IPR010023">
    <property type="entry name" value="KdsC_fam"/>
</dbReference>
<comment type="cofactor">
    <cofactor evidence="1 7">
        <name>Mg(2+)</name>
        <dbReference type="ChEBI" id="CHEBI:18420"/>
    </cofactor>
</comment>
<evidence type="ECO:0000256" key="7">
    <source>
        <dbReference type="PIRSR" id="PIRSR006118-2"/>
    </source>
</evidence>
<evidence type="ECO:0000256" key="2">
    <source>
        <dbReference type="ARBA" id="ARBA00005893"/>
    </source>
</evidence>
<dbReference type="InterPro" id="IPR036412">
    <property type="entry name" value="HAD-like_sf"/>
</dbReference>
<keyword evidence="6 7" id="KW-0460">Magnesium</keyword>
<evidence type="ECO:0000313" key="8">
    <source>
        <dbReference type="EMBL" id="QKJ29600.1"/>
    </source>
</evidence>
<dbReference type="Pfam" id="PF08282">
    <property type="entry name" value="Hydrolase_3"/>
    <property type="match status" value="1"/>
</dbReference>
<dbReference type="Gene3D" id="3.40.50.1000">
    <property type="entry name" value="HAD superfamily/HAD-like"/>
    <property type="match status" value="1"/>
</dbReference>
<dbReference type="PANTHER" id="PTHR21485:SF3">
    <property type="entry name" value="N-ACYLNEURAMINATE CYTIDYLYLTRANSFERASE"/>
    <property type="match status" value="1"/>
</dbReference>
<feature type="binding site" evidence="7">
    <location>
        <position position="20"/>
    </location>
    <ligand>
        <name>Mg(2+)</name>
        <dbReference type="ChEBI" id="CHEBI:18420"/>
    </ligand>
</feature>
<dbReference type="RefSeq" id="WP_173414292.1">
    <property type="nucleotide sequence ID" value="NZ_CP054139.1"/>
</dbReference>
<dbReference type="InterPro" id="IPR023214">
    <property type="entry name" value="HAD_sf"/>
</dbReference>
<accession>A0A7D4UP09</accession>
<keyword evidence="9" id="KW-1185">Reference proteome</keyword>
<evidence type="ECO:0000256" key="3">
    <source>
        <dbReference type="ARBA" id="ARBA00011881"/>
    </source>
</evidence>
<dbReference type="InterPro" id="IPR050793">
    <property type="entry name" value="CMP-NeuNAc_synthase"/>
</dbReference>
<dbReference type="GO" id="GO:0008781">
    <property type="term" value="F:N-acylneuraminate cytidylyltransferase activity"/>
    <property type="evidence" value="ECO:0007669"/>
    <property type="project" value="TreeGrafter"/>
</dbReference>
<name>A0A7D4UP09_9SPHI</name>
<reference evidence="8 9" key="1">
    <citation type="submission" date="2020-05" db="EMBL/GenBank/DDBJ databases">
        <title>Mucilaginibacter mali sp. nov.</title>
        <authorList>
            <person name="Kim H.S."/>
            <person name="Lee K.C."/>
            <person name="Suh M.K."/>
            <person name="Kim J.-S."/>
            <person name="Han K.-I."/>
            <person name="Eom M.K."/>
            <person name="Shin Y.K."/>
            <person name="Lee J.-S."/>
        </authorList>
    </citation>
    <scope>NUCLEOTIDE SEQUENCE [LARGE SCALE GENOMIC DNA]</scope>
    <source>
        <strain evidence="8 9">G2-14</strain>
    </source>
</reference>
<evidence type="ECO:0000313" key="9">
    <source>
        <dbReference type="Proteomes" id="UP000505355"/>
    </source>
</evidence>
<comment type="similarity">
    <text evidence="2">Belongs to the KdsC family.</text>
</comment>
<evidence type="ECO:0000256" key="4">
    <source>
        <dbReference type="ARBA" id="ARBA00022723"/>
    </source>
</evidence>
<dbReference type="SFLD" id="SFLDG01136">
    <property type="entry name" value="C1.6:_Phosphoserine_Phosphatas"/>
    <property type="match status" value="1"/>
</dbReference>
<evidence type="ECO:0000256" key="6">
    <source>
        <dbReference type="ARBA" id="ARBA00022842"/>
    </source>
</evidence>
<dbReference type="AlphaFoldDB" id="A0A7D4UP09"/>
<dbReference type="NCBIfam" id="TIGR01670">
    <property type="entry name" value="KdsC-phosphatas"/>
    <property type="match status" value="1"/>
</dbReference>
<evidence type="ECO:0000256" key="5">
    <source>
        <dbReference type="ARBA" id="ARBA00022801"/>
    </source>
</evidence>
<dbReference type="SUPFAM" id="SSF56784">
    <property type="entry name" value="HAD-like"/>
    <property type="match status" value="1"/>
</dbReference>
<gene>
    <name evidence="8" type="ORF">HQ865_07495</name>
</gene>
<dbReference type="Proteomes" id="UP000505355">
    <property type="component" value="Chromosome"/>
</dbReference>
<dbReference type="PIRSF" id="PIRSF006118">
    <property type="entry name" value="KDO8-P_Ptase"/>
    <property type="match status" value="1"/>
</dbReference>
<feature type="binding site" evidence="7">
    <location>
        <position position="113"/>
    </location>
    <ligand>
        <name>Mg(2+)</name>
        <dbReference type="ChEBI" id="CHEBI:18420"/>
    </ligand>
</feature>
<evidence type="ECO:0000256" key="1">
    <source>
        <dbReference type="ARBA" id="ARBA00001946"/>
    </source>
</evidence>
<comment type="subunit">
    <text evidence="3">Homotetramer.</text>
</comment>